<proteinExistence type="predicted"/>
<feature type="region of interest" description="Disordered" evidence="1">
    <location>
        <begin position="21"/>
        <end position="59"/>
    </location>
</feature>
<dbReference type="HOGENOM" id="CLU_927433_0_0_1"/>
<evidence type="ECO:0000313" key="2">
    <source>
        <dbReference type="EMBL" id="KEQ97215.1"/>
    </source>
</evidence>
<dbReference type="GeneID" id="25369223"/>
<evidence type="ECO:0000256" key="1">
    <source>
        <dbReference type="SAM" id="MobiDB-lite"/>
    </source>
</evidence>
<organism evidence="2 3">
    <name type="scientific">Aureobasidium subglaciale (strain EXF-2481)</name>
    <name type="common">Aureobasidium pullulans var. subglaciale</name>
    <dbReference type="NCBI Taxonomy" id="1043005"/>
    <lineage>
        <taxon>Eukaryota</taxon>
        <taxon>Fungi</taxon>
        <taxon>Dikarya</taxon>
        <taxon>Ascomycota</taxon>
        <taxon>Pezizomycotina</taxon>
        <taxon>Dothideomycetes</taxon>
        <taxon>Dothideomycetidae</taxon>
        <taxon>Dothideales</taxon>
        <taxon>Saccotheciaceae</taxon>
        <taxon>Aureobasidium</taxon>
    </lineage>
</organism>
<dbReference type="EMBL" id="KL584754">
    <property type="protein sequence ID" value="KEQ97215.1"/>
    <property type="molecule type" value="Genomic_DNA"/>
</dbReference>
<name>A0A074YHP0_AURSE</name>
<dbReference type="InParanoid" id="A0A074YHP0"/>
<evidence type="ECO:0000313" key="3">
    <source>
        <dbReference type="Proteomes" id="UP000030641"/>
    </source>
</evidence>
<feature type="compositionally biased region" description="Basic and acidic residues" evidence="1">
    <location>
        <begin position="45"/>
        <end position="54"/>
    </location>
</feature>
<reference evidence="2 3" key="1">
    <citation type="journal article" date="2014" name="BMC Genomics">
        <title>Genome sequencing of four Aureobasidium pullulans varieties: biotechnological potential, stress tolerance, and description of new species.</title>
        <authorList>
            <person name="Gostin Ar C."/>
            <person name="Ohm R.A."/>
            <person name="Kogej T."/>
            <person name="Sonjak S."/>
            <person name="Turk M."/>
            <person name="Zajc J."/>
            <person name="Zalar P."/>
            <person name="Grube M."/>
            <person name="Sun H."/>
            <person name="Han J."/>
            <person name="Sharma A."/>
            <person name="Chiniquy J."/>
            <person name="Ngan C.Y."/>
            <person name="Lipzen A."/>
            <person name="Barry K."/>
            <person name="Grigoriev I.V."/>
            <person name="Gunde-Cimerman N."/>
        </authorList>
    </citation>
    <scope>NUCLEOTIDE SEQUENCE [LARGE SCALE GENOMIC DNA]</scope>
    <source>
        <strain evidence="2 3">EXF-2481</strain>
    </source>
</reference>
<gene>
    <name evidence="2" type="ORF">AUEXF2481DRAFT_583643</name>
</gene>
<sequence>MSGPLATRTRSLSVHISSFRTSQYESSVPMMEKSAAIASSSRSGPRRDSGHPTDSDLPAYSQAALDTVVDSETVSRMPSRSQTASTIPTYSDAALDTNSRPVYNFVRASIVSSKLLVRSNEIDKYCFASDRSSESKVWIHAGASKSNKALGCLSFPEAHNTFRIHCAIVIEGATGDESIIGLDNKKFLSAPLVDVVAGIGYPHPRTFTLKVPKGLDFRTKQFVWTYQGGDITGPTPARYDLRDYSAGGALIASLTTTKEGKKQTAVRWLINAESELEQAVLIMSCIGIVTRLSRKGKFYNDKGMYSKWKYFWWMSMLSGVAVA</sequence>
<accession>A0A074YHP0</accession>
<dbReference type="RefSeq" id="XP_013346017.1">
    <property type="nucleotide sequence ID" value="XM_013490563.1"/>
</dbReference>
<dbReference type="Proteomes" id="UP000030641">
    <property type="component" value="Unassembled WGS sequence"/>
</dbReference>
<keyword evidence="3" id="KW-1185">Reference proteome</keyword>
<dbReference type="AlphaFoldDB" id="A0A074YHP0"/>
<dbReference type="OrthoDB" id="3650354at2759"/>
<protein>
    <submittedName>
        <fullName evidence="2">Uncharacterized protein</fullName>
    </submittedName>
</protein>